<dbReference type="FunFam" id="1.20.1250.20:FF:000503">
    <property type="entry name" value="Drug resistance transporter, EmrB/QacA subfamily"/>
    <property type="match status" value="1"/>
</dbReference>
<keyword evidence="5 7" id="KW-1133">Transmembrane helix</keyword>
<name>A0A7C2UWE4_9CREN</name>
<keyword evidence="2" id="KW-0813">Transport</keyword>
<keyword evidence="6 7" id="KW-0472">Membrane</keyword>
<evidence type="ECO:0000256" key="2">
    <source>
        <dbReference type="ARBA" id="ARBA00022448"/>
    </source>
</evidence>
<evidence type="ECO:0000256" key="3">
    <source>
        <dbReference type="ARBA" id="ARBA00022475"/>
    </source>
</evidence>
<feature type="transmembrane region" description="Helical" evidence="7">
    <location>
        <begin position="140"/>
        <end position="163"/>
    </location>
</feature>
<feature type="transmembrane region" description="Helical" evidence="7">
    <location>
        <begin position="334"/>
        <end position="352"/>
    </location>
</feature>
<dbReference type="InterPro" id="IPR020846">
    <property type="entry name" value="MFS_dom"/>
</dbReference>
<dbReference type="EMBL" id="DSFE01000074">
    <property type="protein sequence ID" value="HEU97884.1"/>
    <property type="molecule type" value="Genomic_DNA"/>
</dbReference>
<keyword evidence="3" id="KW-1003">Cell membrane</keyword>
<feature type="transmembrane region" description="Helical" evidence="7">
    <location>
        <begin position="304"/>
        <end position="322"/>
    </location>
</feature>
<feature type="transmembrane region" description="Helical" evidence="7">
    <location>
        <begin position="169"/>
        <end position="189"/>
    </location>
</feature>
<sequence>MQVSAVETGTRRELVMLVVFLGVMMSAIDSTIVILAIPTITEELHTNLEMAGWLIMGYILVISTLSAQLGRLGDNLGRSNVYNLGFLLFTLGSALCGASPNINVLLLFRLIQALGGAMMQSTSGAVIADHYPPNLRGRAFGYTSIGWNIGSTLGIVLGGFITTALGWRYIFYINVPIGLIALSLGIKYLKTWETARRKFDILGTIMLGASLILISLGSMEIAGSGLNDASAAMILGGIAIFAIMMVFVEPKQEMAIIDIKAFRNKLLTASILASFFQSMGYISISFVLTMYLQGIRGLSPFQTSLLLVPGYLSASLISPFSGRLSDRIGSRLPATLGIGMMMFSVAIYIATLSPSTPLSLIVLGTLIGGIGSALFYPANNSAIMANASRGYYGGASGIQRTLGNIGMLLSYVMAIGVSSLSMPRELAFRIFMGTSNVIGRIAAGFLVGMRAAFLSSMIILAIALFLSALRGKEVRAEK</sequence>
<dbReference type="InterPro" id="IPR011701">
    <property type="entry name" value="MFS"/>
</dbReference>
<feature type="transmembrane region" description="Helical" evidence="7">
    <location>
        <begin position="50"/>
        <end position="69"/>
    </location>
</feature>
<reference evidence="9" key="1">
    <citation type="journal article" date="2020" name="mSystems">
        <title>Genome- and Community-Level Interaction Insights into Carbon Utilization and Element Cycling Functions of Hydrothermarchaeota in Hydrothermal Sediment.</title>
        <authorList>
            <person name="Zhou Z."/>
            <person name="Liu Y."/>
            <person name="Xu W."/>
            <person name="Pan J."/>
            <person name="Luo Z.H."/>
            <person name="Li M."/>
        </authorList>
    </citation>
    <scope>NUCLEOTIDE SEQUENCE [LARGE SCALE GENOMIC DNA]</scope>
    <source>
        <strain evidence="9">SpSt-1259</strain>
    </source>
</reference>
<dbReference type="Gene3D" id="1.20.1720.10">
    <property type="entry name" value="Multidrug resistance protein D"/>
    <property type="match status" value="1"/>
</dbReference>
<evidence type="ECO:0000259" key="8">
    <source>
        <dbReference type="PROSITE" id="PS50850"/>
    </source>
</evidence>
<evidence type="ECO:0000256" key="7">
    <source>
        <dbReference type="SAM" id="Phobius"/>
    </source>
</evidence>
<protein>
    <submittedName>
        <fullName evidence="9">MFS transporter</fullName>
    </submittedName>
</protein>
<dbReference type="Gene3D" id="1.20.1250.20">
    <property type="entry name" value="MFS general substrate transporter like domains"/>
    <property type="match status" value="1"/>
</dbReference>
<feature type="domain" description="Major facilitator superfamily (MFS) profile" evidence="8">
    <location>
        <begin position="15"/>
        <end position="475"/>
    </location>
</feature>
<dbReference type="CDD" id="cd17321">
    <property type="entry name" value="MFS_MMR_MDR_like"/>
    <property type="match status" value="1"/>
</dbReference>
<comment type="caution">
    <text evidence="9">The sequence shown here is derived from an EMBL/GenBank/DDBJ whole genome shotgun (WGS) entry which is preliminary data.</text>
</comment>
<proteinExistence type="predicted"/>
<dbReference type="InterPro" id="IPR036259">
    <property type="entry name" value="MFS_trans_sf"/>
</dbReference>
<feature type="transmembrane region" description="Helical" evidence="7">
    <location>
        <begin position="269"/>
        <end position="292"/>
    </location>
</feature>
<dbReference type="FunFam" id="1.20.1720.10:FF:000021">
    <property type="entry name" value="Drug resistance transporter, EmrB/QacA subfamily"/>
    <property type="match status" value="1"/>
</dbReference>
<dbReference type="PANTHER" id="PTHR42718">
    <property type="entry name" value="MAJOR FACILITATOR SUPERFAMILY MULTIDRUG TRANSPORTER MFSC"/>
    <property type="match status" value="1"/>
</dbReference>
<feature type="transmembrane region" description="Helical" evidence="7">
    <location>
        <begin position="14"/>
        <end position="38"/>
    </location>
</feature>
<evidence type="ECO:0000256" key="1">
    <source>
        <dbReference type="ARBA" id="ARBA00004651"/>
    </source>
</evidence>
<feature type="transmembrane region" description="Helical" evidence="7">
    <location>
        <begin position="358"/>
        <end position="380"/>
    </location>
</feature>
<evidence type="ECO:0000256" key="5">
    <source>
        <dbReference type="ARBA" id="ARBA00022989"/>
    </source>
</evidence>
<dbReference type="AlphaFoldDB" id="A0A7C2UWE4"/>
<evidence type="ECO:0000256" key="4">
    <source>
        <dbReference type="ARBA" id="ARBA00022692"/>
    </source>
</evidence>
<evidence type="ECO:0000313" key="9">
    <source>
        <dbReference type="EMBL" id="HEU97884.1"/>
    </source>
</evidence>
<evidence type="ECO:0000256" key="6">
    <source>
        <dbReference type="ARBA" id="ARBA00023136"/>
    </source>
</evidence>
<dbReference type="Pfam" id="PF07690">
    <property type="entry name" value="MFS_1"/>
    <property type="match status" value="1"/>
</dbReference>
<feature type="transmembrane region" description="Helical" evidence="7">
    <location>
        <begin position="81"/>
        <end position="100"/>
    </location>
</feature>
<comment type="subcellular location">
    <subcellularLocation>
        <location evidence="1">Cell membrane</location>
        <topology evidence="1">Multi-pass membrane protein</topology>
    </subcellularLocation>
</comment>
<dbReference type="SUPFAM" id="SSF103473">
    <property type="entry name" value="MFS general substrate transporter"/>
    <property type="match status" value="1"/>
</dbReference>
<dbReference type="PANTHER" id="PTHR42718:SF9">
    <property type="entry name" value="MAJOR FACILITATOR SUPERFAMILY MULTIDRUG TRANSPORTER MFSC"/>
    <property type="match status" value="1"/>
</dbReference>
<feature type="transmembrane region" description="Helical" evidence="7">
    <location>
        <begin position="401"/>
        <end position="421"/>
    </location>
</feature>
<accession>A0A7C2UWE4</accession>
<feature type="transmembrane region" description="Helical" evidence="7">
    <location>
        <begin position="201"/>
        <end position="223"/>
    </location>
</feature>
<dbReference type="Proteomes" id="UP000885664">
    <property type="component" value="Unassembled WGS sequence"/>
</dbReference>
<keyword evidence="4 7" id="KW-0812">Transmembrane</keyword>
<feature type="transmembrane region" description="Helical" evidence="7">
    <location>
        <begin position="229"/>
        <end position="248"/>
    </location>
</feature>
<dbReference type="GO" id="GO:0005886">
    <property type="term" value="C:plasma membrane"/>
    <property type="evidence" value="ECO:0007669"/>
    <property type="project" value="UniProtKB-SubCell"/>
</dbReference>
<dbReference type="GO" id="GO:0022857">
    <property type="term" value="F:transmembrane transporter activity"/>
    <property type="evidence" value="ECO:0007669"/>
    <property type="project" value="InterPro"/>
</dbReference>
<organism evidence="9">
    <name type="scientific">Fervidicoccus fontis</name>
    <dbReference type="NCBI Taxonomy" id="683846"/>
    <lineage>
        <taxon>Archaea</taxon>
        <taxon>Thermoproteota</taxon>
        <taxon>Thermoprotei</taxon>
        <taxon>Fervidicoccales</taxon>
        <taxon>Fervidicoccaceae</taxon>
        <taxon>Fervidicoccus</taxon>
    </lineage>
</organism>
<feature type="transmembrane region" description="Helical" evidence="7">
    <location>
        <begin position="441"/>
        <end position="469"/>
    </location>
</feature>
<gene>
    <name evidence="9" type="ORF">ENO36_03400</name>
</gene>
<dbReference type="PROSITE" id="PS50850">
    <property type="entry name" value="MFS"/>
    <property type="match status" value="1"/>
</dbReference>